<dbReference type="AlphaFoldDB" id="A0A0N4XUU1"/>
<gene>
    <name evidence="1" type="ORF">NBR_LOCUS6503</name>
</gene>
<name>A0A0N4XUU1_NIPBR</name>
<evidence type="ECO:0000313" key="2">
    <source>
        <dbReference type="Proteomes" id="UP000271162"/>
    </source>
</evidence>
<protein>
    <submittedName>
        <fullName evidence="1 3">Uncharacterized protein</fullName>
    </submittedName>
</protein>
<organism evidence="3">
    <name type="scientific">Nippostrongylus brasiliensis</name>
    <name type="common">Rat hookworm</name>
    <dbReference type="NCBI Taxonomy" id="27835"/>
    <lineage>
        <taxon>Eukaryota</taxon>
        <taxon>Metazoa</taxon>
        <taxon>Ecdysozoa</taxon>
        <taxon>Nematoda</taxon>
        <taxon>Chromadorea</taxon>
        <taxon>Rhabditida</taxon>
        <taxon>Rhabditina</taxon>
        <taxon>Rhabditomorpha</taxon>
        <taxon>Strongyloidea</taxon>
        <taxon>Heligmosomidae</taxon>
        <taxon>Nippostrongylus</taxon>
    </lineage>
</organism>
<proteinExistence type="predicted"/>
<accession>A0A0N4XUU1</accession>
<sequence>MNSIARRGVDEFFANQTTQVFDDVKCTGIQANFPVADFWSGLLAKEFTKLVCHVAGRKNVSGLIQVRRKRMPNMQNVADQHCRVVVILGE</sequence>
<dbReference type="EMBL" id="UYSL01019805">
    <property type="protein sequence ID" value="VDL70092.1"/>
    <property type="molecule type" value="Genomic_DNA"/>
</dbReference>
<dbReference type="Proteomes" id="UP000271162">
    <property type="component" value="Unassembled WGS sequence"/>
</dbReference>
<reference evidence="3" key="1">
    <citation type="submission" date="2017-02" db="UniProtKB">
        <authorList>
            <consortium name="WormBaseParasite"/>
        </authorList>
    </citation>
    <scope>IDENTIFICATION</scope>
</reference>
<reference evidence="1 2" key="2">
    <citation type="submission" date="2018-11" db="EMBL/GenBank/DDBJ databases">
        <authorList>
            <consortium name="Pathogen Informatics"/>
        </authorList>
    </citation>
    <scope>NUCLEOTIDE SEQUENCE [LARGE SCALE GENOMIC DNA]</scope>
</reference>
<evidence type="ECO:0000313" key="1">
    <source>
        <dbReference type="EMBL" id="VDL70092.1"/>
    </source>
</evidence>
<keyword evidence="2" id="KW-1185">Reference proteome</keyword>
<evidence type="ECO:0000313" key="3">
    <source>
        <dbReference type="WBParaSite" id="NBR_0000650201-mRNA-1"/>
    </source>
</evidence>
<dbReference type="WBParaSite" id="NBR_0000650201-mRNA-1">
    <property type="protein sequence ID" value="NBR_0000650201-mRNA-1"/>
    <property type="gene ID" value="NBR_0000650201"/>
</dbReference>